<dbReference type="AlphaFoldDB" id="A0A410MHS3"/>
<protein>
    <submittedName>
        <fullName evidence="3">4-hydroxyphenylacetate isomerase</fullName>
    </submittedName>
</protein>
<keyword evidence="3" id="KW-0413">Isomerase</keyword>
<feature type="domain" description="Fumarylacetoacetase-like C-terminal" evidence="2">
    <location>
        <begin position="46"/>
        <end position="251"/>
    </location>
</feature>
<dbReference type="Proteomes" id="UP000287756">
    <property type="component" value="Chromosome"/>
</dbReference>
<dbReference type="GO" id="GO:0008704">
    <property type="term" value="F:5-carboxymethyl-2-hydroxymuconate delta-isomerase activity"/>
    <property type="evidence" value="ECO:0007669"/>
    <property type="project" value="InterPro"/>
</dbReference>
<dbReference type="Pfam" id="PF01557">
    <property type="entry name" value="FAA_hydrolase"/>
    <property type="match status" value="1"/>
</dbReference>
<keyword evidence="1" id="KW-0479">Metal-binding</keyword>
<reference evidence="3 4" key="1">
    <citation type="submission" date="2018-01" db="EMBL/GenBank/DDBJ databases">
        <title>The whole genome sequencing and assembly of Halobacillus litoralis ERB031 strain.</title>
        <authorList>
            <person name="Lee S.-J."/>
            <person name="Park M.-K."/>
            <person name="Kim J.-Y."/>
            <person name="Lee Y.-J."/>
            <person name="Yi H."/>
            <person name="Bahn Y.-S."/>
            <person name="Kim J.F."/>
            <person name="Lee D.-W."/>
        </authorList>
    </citation>
    <scope>NUCLEOTIDE SEQUENCE [LARGE SCALE GENOMIC DNA]</scope>
    <source>
        <strain evidence="3 4">ERB 031</strain>
    </source>
</reference>
<dbReference type="GO" id="GO:0046872">
    <property type="term" value="F:metal ion binding"/>
    <property type="evidence" value="ECO:0007669"/>
    <property type="project" value="UniProtKB-KW"/>
</dbReference>
<dbReference type="NCBIfam" id="TIGR02305">
    <property type="entry name" value="HpaG-N-term"/>
    <property type="match status" value="1"/>
</dbReference>
<dbReference type="KEGG" id="hli:HLI_19730"/>
<evidence type="ECO:0000259" key="2">
    <source>
        <dbReference type="Pfam" id="PF01557"/>
    </source>
</evidence>
<dbReference type="PANTHER" id="PTHR11820:SF114">
    <property type="entry name" value="4-HYDROXYPHENYLACETATE CATABOLISM PROTEIN"/>
    <property type="match status" value="1"/>
</dbReference>
<dbReference type="EMBL" id="CP026118">
    <property type="protein sequence ID" value="QAS54284.1"/>
    <property type="molecule type" value="Genomic_DNA"/>
</dbReference>
<dbReference type="OrthoDB" id="9805307at2"/>
<gene>
    <name evidence="3" type="ORF">HLI_19730</name>
</gene>
<organism evidence="3 4">
    <name type="scientific">Halobacillus litoralis</name>
    <dbReference type="NCBI Taxonomy" id="45668"/>
    <lineage>
        <taxon>Bacteria</taxon>
        <taxon>Bacillati</taxon>
        <taxon>Bacillota</taxon>
        <taxon>Bacilli</taxon>
        <taxon>Bacillales</taxon>
        <taxon>Bacillaceae</taxon>
        <taxon>Halobacillus</taxon>
    </lineage>
</organism>
<dbReference type="GO" id="GO:0018800">
    <property type="term" value="F:5-oxopent-3-ene-1,2,5-tricarboxylate decarboxylase activity"/>
    <property type="evidence" value="ECO:0007669"/>
    <property type="project" value="InterPro"/>
</dbReference>
<evidence type="ECO:0000313" key="4">
    <source>
        <dbReference type="Proteomes" id="UP000287756"/>
    </source>
</evidence>
<proteinExistence type="predicted"/>
<dbReference type="Gene3D" id="3.90.850.10">
    <property type="entry name" value="Fumarylacetoacetase-like, C-terminal domain"/>
    <property type="match status" value="1"/>
</dbReference>
<dbReference type="SUPFAM" id="SSF56529">
    <property type="entry name" value="FAH"/>
    <property type="match status" value="1"/>
</dbReference>
<dbReference type="InterPro" id="IPR012686">
    <property type="entry name" value="HPA_isomer/decarb_N"/>
</dbReference>
<name>A0A410MHS3_9BACI</name>
<dbReference type="InterPro" id="IPR011234">
    <property type="entry name" value="Fumarylacetoacetase-like_C"/>
</dbReference>
<dbReference type="InterPro" id="IPR036663">
    <property type="entry name" value="Fumarylacetoacetase_C_sf"/>
</dbReference>
<evidence type="ECO:0000256" key="1">
    <source>
        <dbReference type="ARBA" id="ARBA00022723"/>
    </source>
</evidence>
<accession>A0A410MHS3</accession>
<sequence>MIMNSYVRARVNGLPYDQHLSASFVEEGIQVDEQSVDSWSPPVQGTVYGTLLNDREALKAMENELDNPPYKKPPEAPVLYIKPINTFSSHKADIVLPDGEDQVQIGASVGLVIGKKATNIPIENVYDYIEGYTIVNDVSIPHKSIFRPAIKEKSRDGFCPMGPWVVPKRNIADPGQLELNLYINQEFKQRFSTRNLVRSIPELLSDVTEFMTLQEGDLLMVGCGARLPTVKEGETIRVECAELGVLENTVRRVGL</sequence>
<evidence type="ECO:0000313" key="3">
    <source>
        <dbReference type="EMBL" id="QAS54284.1"/>
    </source>
</evidence>
<dbReference type="PANTHER" id="PTHR11820">
    <property type="entry name" value="ACYLPYRUVASE"/>
    <property type="match status" value="1"/>
</dbReference>